<reference evidence="1 2" key="1">
    <citation type="submission" date="2016-11" db="EMBL/GenBank/DDBJ databases">
        <title>The macronuclear genome of Stentor coeruleus: a giant cell with tiny introns.</title>
        <authorList>
            <person name="Slabodnick M."/>
            <person name="Ruby J.G."/>
            <person name="Reiff S.B."/>
            <person name="Swart E.C."/>
            <person name="Gosai S."/>
            <person name="Prabakaran S."/>
            <person name="Witkowska E."/>
            <person name="Larue G.E."/>
            <person name="Fisher S."/>
            <person name="Freeman R.M."/>
            <person name="Gunawardena J."/>
            <person name="Chu W."/>
            <person name="Stover N.A."/>
            <person name="Gregory B.D."/>
            <person name="Nowacki M."/>
            <person name="Derisi J."/>
            <person name="Roy S.W."/>
            <person name="Marshall W.F."/>
            <person name="Sood P."/>
        </authorList>
    </citation>
    <scope>NUCLEOTIDE SEQUENCE [LARGE SCALE GENOMIC DNA]</scope>
    <source>
        <strain evidence="1">WM001</strain>
    </source>
</reference>
<organism evidence="1 2">
    <name type="scientific">Stentor coeruleus</name>
    <dbReference type="NCBI Taxonomy" id="5963"/>
    <lineage>
        <taxon>Eukaryota</taxon>
        <taxon>Sar</taxon>
        <taxon>Alveolata</taxon>
        <taxon>Ciliophora</taxon>
        <taxon>Postciliodesmatophora</taxon>
        <taxon>Heterotrichea</taxon>
        <taxon>Heterotrichida</taxon>
        <taxon>Stentoridae</taxon>
        <taxon>Stentor</taxon>
    </lineage>
</organism>
<evidence type="ECO:0000313" key="2">
    <source>
        <dbReference type="Proteomes" id="UP000187209"/>
    </source>
</evidence>
<sequence length="75" mass="8508">MFNSLVEKLLPKTEEFPKIQAPKLSQKQIADKPSTDIALEELKKALNFIEMEPMLDLPKSYVSTLRGHKSALPLQ</sequence>
<protein>
    <submittedName>
        <fullName evidence="1">Uncharacterized protein</fullName>
    </submittedName>
</protein>
<dbReference type="Proteomes" id="UP000187209">
    <property type="component" value="Unassembled WGS sequence"/>
</dbReference>
<name>A0A1R2AKI1_9CILI</name>
<accession>A0A1R2AKI1</accession>
<comment type="caution">
    <text evidence="1">The sequence shown here is derived from an EMBL/GenBank/DDBJ whole genome shotgun (WGS) entry which is preliminary data.</text>
</comment>
<evidence type="ECO:0000313" key="1">
    <source>
        <dbReference type="EMBL" id="OMJ64989.1"/>
    </source>
</evidence>
<keyword evidence="2" id="KW-1185">Reference proteome</keyword>
<dbReference type="AlphaFoldDB" id="A0A1R2AKI1"/>
<dbReference type="EMBL" id="MPUH01002590">
    <property type="protein sequence ID" value="OMJ64989.1"/>
    <property type="molecule type" value="Genomic_DNA"/>
</dbReference>
<proteinExistence type="predicted"/>
<gene>
    <name evidence="1" type="ORF">SteCoe_40143</name>
</gene>